<dbReference type="GO" id="GO:0019752">
    <property type="term" value="P:carboxylic acid metabolic process"/>
    <property type="evidence" value="ECO:0007669"/>
    <property type="project" value="InterPro"/>
</dbReference>
<reference evidence="2 3" key="1">
    <citation type="journal article" date="2018" name="Sci. Rep.">
        <title>Comparative analysis of the Pocillopora damicornis genome highlights role of immune system in coral evolution.</title>
        <authorList>
            <person name="Cunning R."/>
            <person name="Bay R.A."/>
            <person name="Gillette P."/>
            <person name="Baker A.C."/>
            <person name="Traylor-Knowles N."/>
        </authorList>
    </citation>
    <scope>NUCLEOTIDE SEQUENCE [LARGE SCALE GENOMIC DNA]</scope>
    <source>
        <strain evidence="2">RSMAS</strain>
        <tissue evidence="2">Whole animal</tissue>
    </source>
</reference>
<keyword evidence="1" id="KW-0456">Lyase</keyword>
<dbReference type="OrthoDB" id="4078635at2759"/>
<gene>
    <name evidence="2" type="ORF">pdam_00008889</name>
</gene>
<dbReference type="InterPro" id="IPR015813">
    <property type="entry name" value="Pyrv/PenolPyrv_kinase-like_dom"/>
</dbReference>
<accession>A0A3M6TJQ9</accession>
<dbReference type="Proteomes" id="UP000275408">
    <property type="component" value="Unassembled WGS sequence"/>
</dbReference>
<organism evidence="2 3">
    <name type="scientific">Pocillopora damicornis</name>
    <name type="common">Cauliflower coral</name>
    <name type="synonym">Millepora damicornis</name>
    <dbReference type="NCBI Taxonomy" id="46731"/>
    <lineage>
        <taxon>Eukaryota</taxon>
        <taxon>Metazoa</taxon>
        <taxon>Cnidaria</taxon>
        <taxon>Anthozoa</taxon>
        <taxon>Hexacorallia</taxon>
        <taxon>Scleractinia</taxon>
        <taxon>Astrocoeniina</taxon>
        <taxon>Pocilloporidae</taxon>
        <taxon>Pocillopora</taxon>
    </lineage>
</organism>
<dbReference type="InterPro" id="IPR006254">
    <property type="entry name" value="Isocitrate_lyase"/>
</dbReference>
<dbReference type="EMBL" id="RCHS01003465">
    <property type="protein sequence ID" value="RMX41652.1"/>
    <property type="molecule type" value="Genomic_DNA"/>
</dbReference>
<dbReference type="GO" id="GO:0004451">
    <property type="term" value="F:isocitrate lyase activity"/>
    <property type="evidence" value="ECO:0007669"/>
    <property type="project" value="InterPro"/>
</dbReference>
<protein>
    <submittedName>
        <fullName evidence="2">Uncharacterized protein</fullName>
    </submittedName>
</protein>
<keyword evidence="3" id="KW-1185">Reference proteome</keyword>
<comment type="caution">
    <text evidence="2">The sequence shown here is derived from an EMBL/GenBank/DDBJ whole genome shotgun (WGS) entry which is preliminary data.</text>
</comment>
<dbReference type="PANTHER" id="PTHR21631:SF3">
    <property type="entry name" value="BIFUNCTIONAL GLYOXYLATE CYCLE PROTEIN"/>
    <property type="match status" value="1"/>
</dbReference>
<dbReference type="Gene3D" id="3.20.20.60">
    <property type="entry name" value="Phosphoenolpyruvate-binding domains"/>
    <property type="match status" value="1"/>
</dbReference>
<name>A0A3M6TJQ9_POCDA</name>
<proteinExistence type="predicted"/>
<dbReference type="Pfam" id="PF00463">
    <property type="entry name" value="ICL"/>
    <property type="match status" value="1"/>
</dbReference>
<dbReference type="InterPro" id="IPR040442">
    <property type="entry name" value="Pyrv_kinase-like_dom_sf"/>
</dbReference>
<sequence length="115" mass="13104">MALSKGLKMNTLLKICTRKYGFTVIRRDYGPEAVEKLRGSLICNVNVNVIWCETGKPNLDEAHMFADGIHSMFPGKPLVYNCSLSFNWKANLSDKEIGEFQKELGKMGYRHQFIT</sequence>
<dbReference type="SUPFAM" id="SSF51621">
    <property type="entry name" value="Phosphoenolpyruvate/pyruvate domain"/>
    <property type="match status" value="1"/>
</dbReference>
<evidence type="ECO:0000313" key="3">
    <source>
        <dbReference type="Proteomes" id="UP000275408"/>
    </source>
</evidence>
<dbReference type="STRING" id="46731.A0A3M6TJQ9"/>
<evidence type="ECO:0000256" key="1">
    <source>
        <dbReference type="ARBA" id="ARBA00023239"/>
    </source>
</evidence>
<dbReference type="PANTHER" id="PTHR21631">
    <property type="entry name" value="ISOCITRATE LYASE/MALATE SYNTHASE"/>
    <property type="match status" value="1"/>
</dbReference>
<evidence type="ECO:0000313" key="2">
    <source>
        <dbReference type="EMBL" id="RMX41652.1"/>
    </source>
</evidence>
<dbReference type="AlphaFoldDB" id="A0A3M6TJQ9"/>